<feature type="repeat" description="ANK" evidence="3">
    <location>
        <begin position="79"/>
        <end position="105"/>
    </location>
</feature>
<dbReference type="SMART" id="SM00248">
    <property type="entry name" value="ANK"/>
    <property type="match status" value="5"/>
</dbReference>
<feature type="repeat" description="ANK" evidence="3">
    <location>
        <begin position="46"/>
        <end position="78"/>
    </location>
</feature>
<evidence type="ECO:0000313" key="4">
    <source>
        <dbReference type="Proteomes" id="UP000095285"/>
    </source>
</evidence>
<accession>A0A1I7VKA7</accession>
<keyword evidence="2 3" id="KW-0040">ANK repeat</keyword>
<evidence type="ECO:0000313" key="5">
    <source>
        <dbReference type="WBParaSite" id="EN70_3490"/>
    </source>
</evidence>
<dbReference type="PROSITE" id="PS50297">
    <property type="entry name" value="ANK_REP_REGION"/>
    <property type="match status" value="4"/>
</dbReference>
<dbReference type="eggNOG" id="KOG0504">
    <property type="taxonomic scope" value="Eukaryota"/>
</dbReference>
<reference evidence="4" key="1">
    <citation type="submission" date="2012-04" db="EMBL/GenBank/DDBJ databases">
        <title>The Genome Sequence of Loa loa.</title>
        <authorList>
            <consortium name="The Broad Institute Genome Sequencing Platform"/>
            <consortium name="Broad Institute Genome Sequencing Center for Infectious Disease"/>
            <person name="Nutman T.B."/>
            <person name="Fink D.L."/>
            <person name="Russ C."/>
            <person name="Young S."/>
            <person name="Zeng Q."/>
            <person name="Gargeya S."/>
            <person name="Alvarado L."/>
            <person name="Berlin A."/>
            <person name="Chapman S.B."/>
            <person name="Chen Z."/>
            <person name="Freedman E."/>
            <person name="Gellesch M."/>
            <person name="Goldberg J."/>
            <person name="Griggs A."/>
            <person name="Gujja S."/>
            <person name="Heilman E.R."/>
            <person name="Heiman D."/>
            <person name="Howarth C."/>
            <person name="Mehta T."/>
            <person name="Neiman D."/>
            <person name="Pearson M."/>
            <person name="Roberts A."/>
            <person name="Saif S."/>
            <person name="Shea T."/>
            <person name="Shenoy N."/>
            <person name="Sisk P."/>
            <person name="Stolte C."/>
            <person name="Sykes S."/>
            <person name="White J."/>
            <person name="Yandava C."/>
            <person name="Haas B."/>
            <person name="Henn M.R."/>
            <person name="Nusbaum C."/>
            <person name="Birren B."/>
        </authorList>
    </citation>
    <scope>NUCLEOTIDE SEQUENCE [LARGE SCALE GENOMIC DNA]</scope>
</reference>
<feature type="repeat" description="ANK" evidence="3">
    <location>
        <begin position="292"/>
        <end position="324"/>
    </location>
</feature>
<dbReference type="WBParaSite" id="EN70_3490">
    <property type="protein sequence ID" value="EN70_3490"/>
    <property type="gene ID" value="EN70_3490"/>
</dbReference>
<dbReference type="InterPro" id="IPR002110">
    <property type="entry name" value="Ankyrin_rpt"/>
</dbReference>
<dbReference type="AlphaFoldDB" id="A0A1I7VKA7"/>
<dbReference type="InParanoid" id="A0A1I7VKA7"/>
<evidence type="ECO:0000256" key="2">
    <source>
        <dbReference type="ARBA" id="ARBA00023043"/>
    </source>
</evidence>
<evidence type="ECO:0000256" key="3">
    <source>
        <dbReference type="PROSITE-ProRule" id="PRU00023"/>
    </source>
</evidence>
<dbReference type="OrthoDB" id="539213at2759"/>
<evidence type="ECO:0000256" key="1">
    <source>
        <dbReference type="ARBA" id="ARBA00022737"/>
    </source>
</evidence>
<protein>
    <submittedName>
        <fullName evidence="5">ANK_REP_REGION domain-containing protein</fullName>
    </submittedName>
</protein>
<dbReference type="Proteomes" id="UP000095285">
    <property type="component" value="Unassembled WGS sequence"/>
</dbReference>
<reference evidence="5" key="2">
    <citation type="submission" date="2016-11" db="UniProtKB">
        <authorList>
            <consortium name="WormBaseParasite"/>
        </authorList>
    </citation>
    <scope>IDENTIFICATION</scope>
</reference>
<dbReference type="PANTHER" id="PTHR24161">
    <property type="entry name" value="ANK_REP_REGION DOMAIN-CONTAINING PROTEIN-RELATED"/>
    <property type="match status" value="1"/>
</dbReference>
<feature type="repeat" description="ANK" evidence="3">
    <location>
        <begin position="260"/>
        <end position="292"/>
    </location>
</feature>
<sequence length="621" mass="69918">MDVIEVNGTNESERIEAFLNATYMADYRTISNNLAYGLSADAMDDDNTTALQIASAQGNLPMMQMLLNYGASVDKCNHCGFTPFLHAARNGKAQAIELLIRHGADPFRTTFYGTTALSLASSGGHLNVMAMLCEYASQTRRHAPTPLIAAIATKQYQIVIHLEFAGIIQHPCRDIFYELDAFHVAKQLMDLKMIALLRDLGLQLLNQPLMYCFAPRTSTNQESQVEMPRKTADIRCLIRHHRVALVNWIMDLNNYDRLPAGSTPLMYAAVVGNIAMVQILLQHDCDINAAYYGFTPIMIAIVCGNDALTQYLIKRGASQSTNGYRFSLFELASNSDGISSTTIQLLLTRSVHKTRLIGRMSAILQKILRRRGMRQIYHQPVKLETKANQLSFLQKVVQNMGQKSNWVPEELFDALAWPDSPCTCFKVSNTSHSPTPVLEERIMVSADEQEQSQCLLSDYCLSKSIGKGCSPIRPTNFKEAPSSLNTNYLHLRQQQCSSISKLQSMLFHFGSGSPKNYSTTSSNSTNLSTMLKTNSWQDSEIPTIESISELCSAYKYEKKYWDFLNRRCSPDMCRKLEEQEIDYETFLMLTKTEFISFGINRTDAGILSSIQKMLEEELRKI</sequence>
<gene>
    <name evidence="5" type="primary">LOAG_06058</name>
</gene>
<dbReference type="Gene3D" id="1.25.40.20">
    <property type="entry name" value="Ankyrin repeat-containing domain"/>
    <property type="match status" value="2"/>
</dbReference>
<dbReference type="Pfam" id="PF12796">
    <property type="entry name" value="Ank_2"/>
    <property type="match status" value="2"/>
</dbReference>
<keyword evidence="1" id="KW-0677">Repeat</keyword>
<name>A0A1I7VKA7_LOALO</name>
<dbReference type="PANTHER" id="PTHR24161:SF85">
    <property type="entry name" value="PALMITOYLTRANSFERASE HIP14"/>
    <property type="match status" value="1"/>
</dbReference>
<dbReference type="InterPro" id="IPR036770">
    <property type="entry name" value="Ankyrin_rpt-contain_sf"/>
</dbReference>
<dbReference type="PROSITE" id="PS50088">
    <property type="entry name" value="ANK_REPEAT"/>
    <property type="match status" value="4"/>
</dbReference>
<proteinExistence type="predicted"/>
<dbReference type="SUPFAM" id="SSF48403">
    <property type="entry name" value="Ankyrin repeat"/>
    <property type="match status" value="2"/>
</dbReference>
<organism evidence="4 5">
    <name type="scientific">Loa loa</name>
    <name type="common">Eye worm</name>
    <name type="synonym">Filaria loa</name>
    <dbReference type="NCBI Taxonomy" id="7209"/>
    <lineage>
        <taxon>Eukaryota</taxon>
        <taxon>Metazoa</taxon>
        <taxon>Ecdysozoa</taxon>
        <taxon>Nematoda</taxon>
        <taxon>Chromadorea</taxon>
        <taxon>Rhabditida</taxon>
        <taxon>Spirurina</taxon>
        <taxon>Spiruromorpha</taxon>
        <taxon>Filarioidea</taxon>
        <taxon>Onchocercidae</taxon>
        <taxon>Loa</taxon>
    </lineage>
</organism>
<keyword evidence="4" id="KW-1185">Reference proteome</keyword>
<dbReference type="STRING" id="7209.A0A1I7VKA7"/>